<dbReference type="EMBL" id="RQWK01000001">
    <property type="protein sequence ID" value="KAA9408822.1"/>
    <property type="molecule type" value="Genomic_DNA"/>
</dbReference>
<comment type="caution">
    <text evidence="2">The sequence shown here is derived from an EMBL/GenBank/DDBJ whole genome shotgun (WGS) entry which is preliminary data.</text>
</comment>
<evidence type="ECO:0000313" key="2">
    <source>
        <dbReference type="EMBL" id="KAA9408822.1"/>
    </source>
</evidence>
<dbReference type="Gene3D" id="2.130.10.10">
    <property type="entry name" value="YVTN repeat-like/Quinoprotein amine dehydrogenase"/>
    <property type="match status" value="1"/>
</dbReference>
<feature type="domain" description="Pyrrolo-quinoline quinone repeat" evidence="1">
    <location>
        <begin position="59"/>
        <end position="150"/>
    </location>
</feature>
<proteinExistence type="predicted"/>
<gene>
    <name evidence="2" type="ORF">EGO51_03145</name>
</gene>
<dbReference type="Pfam" id="PF13360">
    <property type="entry name" value="PQQ_2"/>
    <property type="match status" value="1"/>
</dbReference>
<dbReference type="PANTHER" id="PTHR34512:SF30">
    <property type="entry name" value="OUTER MEMBRANE PROTEIN ASSEMBLY FACTOR BAMB"/>
    <property type="match status" value="1"/>
</dbReference>
<dbReference type="PANTHER" id="PTHR34512">
    <property type="entry name" value="CELL SURFACE PROTEIN"/>
    <property type="match status" value="1"/>
</dbReference>
<dbReference type="AlphaFoldDB" id="A0A5J5LGD1"/>
<dbReference type="InterPro" id="IPR002372">
    <property type="entry name" value="PQQ_rpt_dom"/>
</dbReference>
<dbReference type="InterPro" id="IPR015943">
    <property type="entry name" value="WD40/YVTN_repeat-like_dom_sf"/>
</dbReference>
<name>A0A5J5LGD1_HALHI</name>
<dbReference type="InterPro" id="IPR011047">
    <property type="entry name" value="Quinoprotein_ADH-like_sf"/>
</dbReference>
<organism evidence="2 3">
    <name type="scientific">Haloarcula hispanica</name>
    <dbReference type="NCBI Taxonomy" id="51589"/>
    <lineage>
        <taxon>Archaea</taxon>
        <taxon>Methanobacteriati</taxon>
        <taxon>Methanobacteriota</taxon>
        <taxon>Stenosarchaea group</taxon>
        <taxon>Halobacteria</taxon>
        <taxon>Halobacteriales</taxon>
        <taxon>Haloarculaceae</taxon>
        <taxon>Haloarcula</taxon>
    </lineage>
</organism>
<dbReference type="SUPFAM" id="SSF50998">
    <property type="entry name" value="Quinoprotein alcohol dehydrogenase-like"/>
    <property type="match status" value="1"/>
</dbReference>
<dbReference type="Proteomes" id="UP000326244">
    <property type="component" value="Unassembled WGS sequence"/>
</dbReference>
<dbReference type="SMART" id="SM00564">
    <property type="entry name" value="PQQ"/>
    <property type="match status" value="2"/>
</dbReference>
<dbReference type="InterPro" id="IPR018391">
    <property type="entry name" value="PQQ_b-propeller_rpt"/>
</dbReference>
<accession>A0A5J5LGD1</accession>
<evidence type="ECO:0000313" key="3">
    <source>
        <dbReference type="Proteomes" id="UP000326244"/>
    </source>
</evidence>
<protein>
    <recommendedName>
        <fullName evidence="1">Pyrrolo-quinoline quinone repeat domain-containing protein</fullName>
    </recommendedName>
</protein>
<reference evidence="2 3" key="1">
    <citation type="submission" date="2018-11" db="EMBL/GenBank/DDBJ databases">
        <title>Genomic analysis of Haloarcula hispanica CBA1121.</title>
        <authorList>
            <person name="Kim Y.B."/>
            <person name="Roh S.W."/>
        </authorList>
    </citation>
    <scope>NUCLEOTIDE SEQUENCE [LARGE SCALE GENOMIC DNA]</scope>
    <source>
        <strain evidence="2 3">CBA1121</strain>
    </source>
</reference>
<sequence>MAMRRREILKYAGLLAVGSQFSRGVGAQSTESTWPMFQFDSANTGYNPDASIATEQVGQRWRTSTLGEVVASPVIANGMAFVGSRDGKVYAMDVEDGSKQWEYNIGEPIESTPAVSNGSVFVGSTGGNVYSLSTDGDINWEFETNPDGANQTILHPISVDSGLVFVISTTSYEEGYFMQ</sequence>
<evidence type="ECO:0000259" key="1">
    <source>
        <dbReference type="Pfam" id="PF13360"/>
    </source>
</evidence>